<organism evidence="3 4">
    <name type="scientific">Platanthera zijinensis</name>
    <dbReference type="NCBI Taxonomy" id="2320716"/>
    <lineage>
        <taxon>Eukaryota</taxon>
        <taxon>Viridiplantae</taxon>
        <taxon>Streptophyta</taxon>
        <taxon>Embryophyta</taxon>
        <taxon>Tracheophyta</taxon>
        <taxon>Spermatophyta</taxon>
        <taxon>Magnoliopsida</taxon>
        <taxon>Liliopsida</taxon>
        <taxon>Asparagales</taxon>
        <taxon>Orchidaceae</taxon>
        <taxon>Orchidoideae</taxon>
        <taxon>Orchideae</taxon>
        <taxon>Orchidinae</taxon>
        <taxon>Platanthera</taxon>
    </lineage>
</organism>
<keyword evidence="4" id="KW-1185">Reference proteome</keyword>
<keyword evidence="2" id="KW-0472">Membrane</keyword>
<evidence type="ECO:0008006" key="5">
    <source>
        <dbReference type="Google" id="ProtNLM"/>
    </source>
</evidence>
<evidence type="ECO:0000256" key="2">
    <source>
        <dbReference type="SAM" id="Phobius"/>
    </source>
</evidence>
<keyword evidence="2" id="KW-0812">Transmembrane</keyword>
<accession>A0AAP0BVE6</accession>
<dbReference type="Proteomes" id="UP001418222">
    <property type="component" value="Unassembled WGS sequence"/>
</dbReference>
<evidence type="ECO:0000256" key="1">
    <source>
        <dbReference type="SAM" id="MobiDB-lite"/>
    </source>
</evidence>
<dbReference type="AlphaFoldDB" id="A0AAP0BVE6"/>
<protein>
    <recommendedName>
        <fullName evidence="5">Transmembrane protein</fullName>
    </recommendedName>
</protein>
<comment type="caution">
    <text evidence="3">The sequence shown here is derived from an EMBL/GenBank/DDBJ whole genome shotgun (WGS) entry which is preliminary data.</text>
</comment>
<sequence length="141" mass="15790">MTGNHNPTFSMGHRYLTLTLFFFFLSLLSPFLSSAIYSPAPSPFPANRPHKHTVADPAGLAVHAPPIFLNNLQFPPPPPHLRRRRHPQSPPPPGKLNLGKKVGLLFVAIAAVLQVTFASFLIYKRRQLKKMGRRYVTRVSS</sequence>
<feature type="transmembrane region" description="Helical" evidence="2">
    <location>
        <begin position="102"/>
        <end position="123"/>
    </location>
</feature>
<proteinExistence type="predicted"/>
<name>A0AAP0BVE6_9ASPA</name>
<evidence type="ECO:0000313" key="4">
    <source>
        <dbReference type="Proteomes" id="UP001418222"/>
    </source>
</evidence>
<feature type="region of interest" description="Disordered" evidence="1">
    <location>
        <begin position="76"/>
        <end position="96"/>
    </location>
</feature>
<evidence type="ECO:0000313" key="3">
    <source>
        <dbReference type="EMBL" id="KAK8951543.1"/>
    </source>
</evidence>
<gene>
    <name evidence="3" type="ORF">KSP39_PZI004470</name>
</gene>
<dbReference type="EMBL" id="JBBWWQ010000003">
    <property type="protein sequence ID" value="KAK8951543.1"/>
    <property type="molecule type" value="Genomic_DNA"/>
</dbReference>
<keyword evidence="2" id="KW-1133">Transmembrane helix</keyword>
<reference evidence="3 4" key="1">
    <citation type="journal article" date="2022" name="Nat. Plants">
        <title>Genomes of leafy and leafless Platanthera orchids illuminate the evolution of mycoheterotrophy.</title>
        <authorList>
            <person name="Li M.H."/>
            <person name="Liu K.W."/>
            <person name="Li Z."/>
            <person name="Lu H.C."/>
            <person name="Ye Q.L."/>
            <person name="Zhang D."/>
            <person name="Wang J.Y."/>
            <person name="Li Y.F."/>
            <person name="Zhong Z.M."/>
            <person name="Liu X."/>
            <person name="Yu X."/>
            <person name="Liu D.K."/>
            <person name="Tu X.D."/>
            <person name="Liu B."/>
            <person name="Hao Y."/>
            <person name="Liao X.Y."/>
            <person name="Jiang Y.T."/>
            <person name="Sun W.H."/>
            <person name="Chen J."/>
            <person name="Chen Y.Q."/>
            <person name="Ai Y."/>
            <person name="Zhai J.W."/>
            <person name="Wu S.S."/>
            <person name="Zhou Z."/>
            <person name="Hsiao Y.Y."/>
            <person name="Wu W.L."/>
            <person name="Chen Y.Y."/>
            <person name="Lin Y.F."/>
            <person name="Hsu J.L."/>
            <person name="Li C.Y."/>
            <person name="Wang Z.W."/>
            <person name="Zhao X."/>
            <person name="Zhong W.Y."/>
            <person name="Ma X.K."/>
            <person name="Ma L."/>
            <person name="Huang J."/>
            <person name="Chen G.Z."/>
            <person name="Huang M.Z."/>
            <person name="Huang L."/>
            <person name="Peng D.H."/>
            <person name="Luo Y.B."/>
            <person name="Zou S.Q."/>
            <person name="Chen S.P."/>
            <person name="Lan S."/>
            <person name="Tsai W.C."/>
            <person name="Van de Peer Y."/>
            <person name="Liu Z.J."/>
        </authorList>
    </citation>
    <scope>NUCLEOTIDE SEQUENCE [LARGE SCALE GENOMIC DNA]</scope>
    <source>
        <strain evidence="3">Lor287</strain>
    </source>
</reference>